<feature type="domain" description="Gingipain" evidence="2">
    <location>
        <begin position="419"/>
        <end position="794"/>
    </location>
</feature>
<name>A0A2P8GFY2_9BACT</name>
<dbReference type="Pfam" id="PF18962">
    <property type="entry name" value="Por_Secre_tail"/>
    <property type="match status" value="1"/>
</dbReference>
<reference evidence="4 5" key="1">
    <citation type="submission" date="2018-03" db="EMBL/GenBank/DDBJ databases">
        <title>Genomic Encyclopedia of Archaeal and Bacterial Type Strains, Phase II (KMG-II): from individual species to whole genera.</title>
        <authorList>
            <person name="Goeker M."/>
        </authorList>
    </citation>
    <scope>NUCLEOTIDE SEQUENCE [LARGE SCALE GENOMIC DNA]</scope>
    <source>
        <strain evidence="4 5">DSM 29057</strain>
    </source>
</reference>
<evidence type="ECO:0000313" key="5">
    <source>
        <dbReference type="Proteomes" id="UP000241964"/>
    </source>
</evidence>
<dbReference type="InterPro" id="IPR029030">
    <property type="entry name" value="Caspase-like_dom_sf"/>
</dbReference>
<dbReference type="GO" id="GO:0006508">
    <property type="term" value="P:proteolysis"/>
    <property type="evidence" value="ECO:0007669"/>
    <property type="project" value="InterPro"/>
</dbReference>
<dbReference type="EMBL" id="PYAS01000002">
    <property type="protein sequence ID" value="PSL32881.1"/>
    <property type="molecule type" value="Genomic_DNA"/>
</dbReference>
<feature type="domain" description="Secretion system C-terminal sorting" evidence="3">
    <location>
        <begin position="915"/>
        <end position="982"/>
    </location>
</feature>
<sequence length="984" mass="107332">MRLKNFTSLFGVLLLVFGLGISNVFSQKWSGVNGNEWLAGKYGQQWVRIGVSAKGIHRIAISSLPAAFQSADKAKLQLWHRGNQVSILKADNTEILFYGVPNDGASDELLYRLPTSRKNPYFSTYSNVSAYFLTIGADNGLRAEVENTAVDNGVPASEFHNQVELKTFQTEYTHFTFYSTRPATLNSFFEDGKTGTGTRLPVGAQATSPVYTANPVSNAQPATPASNFNFAAKNVHGGFIPKVKILLSGRAGSAQVQIKAGKNSSALRQVTTANTFDFGPLEVNFDLDPAQDYDANGGTLGFQSVIPSSWFSVSYFTVSYNQTVDAQGLNSYEFNFPSAANGTKSRIPIANPPANALFYDISSVDAPRIIQGAAANLMVSRNGNALKLLTTNDSQNINVQAGNISTVTFQDINPTSYNYLILTADNLVGSAQAFATYRQNDSPGVKYSPFVIKVKDLYNQFNYGEPSPVAIRRFVDYMISDGNKEKYLLLIGKSITRPDKIVKELPDEVPTIGFPGSDLLLVDGLRGTPDDVPAIPVGRISGLTDAEVNGYLQKIKDYEAQKDIAWRKNVMHVSGGKDAGEINQFASYLSTIGSTINTSPFNGSVTQKIKTQAADVIEEVNIGTELNGAGLGMISYFGHGSTFRTDLNPGYVTDAAKNYNNTTKFPVLFYNGCGVNNIFSNLFGAAPNASTSRPLSLDWLIAPGKGAIVVFGNTWDAYASTSNDYLDRLYPLIFSKSDKDRGTIGKILQEVALQTKLAKGYTYNPGQNSRVAAFYDADRANIHQVLLQGDPALKILINEAPLPVNLISFNAKVAGTKVEVTWKTASERNNSHFIIERSYNARNFEEIGRVEGKGDSNSEVTYSFMDSKPLAGTSYYRLKQVDFDSVVEGSVQKGEETLSRIVSVEFDRTSAMSVSPNPSTEYFEIKLDVPTKISKWRLVDINGRVVKDNGTGIRVNLSNLSPGEYLVEVVTANGDKYIKKVIKL</sequence>
<evidence type="ECO:0000256" key="1">
    <source>
        <dbReference type="ARBA" id="ARBA00022729"/>
    </source>
</evidence>
<proteinExistence type="predicted"/>
<protein>
    <submittedName>
        <fullName evidence="4">Putative secreted protein (Por secretion system target)</fullName>
    </submittedName>
</protein>
<dbReference type="Proteomes" id="UP000241964">
    <property type="component" value="Unassembled WGS sequence"/>
</dbReference>
<dbReference type="CDD" id="cd02258">
    <property type="entry name" value="Peptidase_C25_N"/>
    <property type="match status" value="1"/>
</dbReference>
<dbReference type="Gene3D" id="3.40.50.10390">
    <property type="entry name" value="Gingipain r, domain 1"/>
    <property type="match status" value="1"/>
</dbReference>
<dbReference type="RefSeq" id="WP_106594456.1">
    <property type="nucleotide sequence ID" value="NZ_PYAS01000002.1"/>
</dbReference>
<dbReference type="InterPro" id="IPR029031">
    <property type="entry name" value="Gingipain_N_sf"/>
</dbReference>
<dbReference type="Pfam" id="PF01364">
    <property type="entry name" value="Peptidase_C25"/>
    <property type="match status" value="1"/>
</dbReference>
<dbReference type="OrthoDB" id="9757650at2"/>
<dbReference type="InterPro" id="IPR026444">
    <property type="entry name" value="Secre_tail"/>
</dbReference>
<organism evidence="4 5">
    <name type="scientific">Dyadobacter jiangsuensis</name>
    <dbReference type="NCBI Taxonomy" id="1591085"/>
    <lineage>
        <taxon>Bacteria</taxon>
        <taxon>Pseudomonadati</taxon>
        <taxon>Bacteroidota</taxon>
        <taxon>Cytophagia</taxon>
        <taxon>Cytophagales</taxon>
        <taxon>Spirosomataceae</taxon>
        <taxon>Dyadobacter</taxon>
    </lineage>
</organism>
<dbReference type="InterPro" id="IPR001769">
    <property type="entry name" value="Gingipain"/>
</dbReference>
<keyword evidence="1" id="KW-0732">Signal</keyword>
<comment type="caution">
    <text evidence="4">The sequence shown here is derived from an EMBL/GenBank/DDBJ whole genome shotgun (WGS) entry which is preliminary data.</text>
</comment>
<evidence type="ECO:0000313" key="4">
    <source>
        <dbReference type="EMBL" id="PSL32881.1"/>
    </source>
</evidence>
<dbReference type="NCBIfam" id="TIGR04183">
    <property type="entry name" value="Por_Secre_tail"/>
    <property type="match status" value="1"/>
</dbReference>
<evidence type="ECO:0000259" key="3">
    <source>
        <dbReference type="Pfam" id="PF18962"/>
    </source>
</evidence>
<evidence type="ECO:0000259" key="2">
    <source>
        <dbReference type="Pfam" id="PF01364"/>
    </source>
</evidence>
<accession>A0A2P8GFY2</accession>
<dbReference type="Gene3D" id="3.40.50.1460">
    <property type="match status" value="1"/>
</dbReference>
<dbReference type="GO" id="GO:0008234">
    <property type="term" value="F:cysteine-type peptidase activity"/>
    <property type="evidence" value="ECO:0007669"/>
    <property type="project" value="InterPro"/>
</dbReference>
<keyword evidence="5" id="KW-1185">Reference proteome</keyword>
<dbReference type="SUPFAM" id="SSF52129">
    <property type="entry name" value="Caspase-like"/>
    <property type="match status" value="1"/>
</dbReference>
<dbReference type="AlphaFoldDB" id="A0A2P8GFY2"/>
<gene>
    <name evidence="4" type="ORF">CLV60_102600</name>
</gene>